<feature type="non-terminal residue" evidence="1">
    <location>
        <position position="33"/>
    </location>
</feature>
<organism evidence="1">
    <name type="scientific">marine sediment metagenome</name>
    <dbReference type="NCBI Taxonomy" id="412755"/>
    <lineage>
        <taxon>unclassified sequences</taxon>
        <taxon>metagenomes</taxon>
        <taxon>ecological metagenomes</taxon>
    </lineage>
</organism>
<sequence>MRDHPIPVCQNDKTVIDARAWIATAHFLGEDTL</sequence>
<comment type="caution">
    <text evidence="1">The sequence shown here is derived from an EMBL/GenBank/DDBJ whole genome shotgun (WGS) entry which is preliminary data.</text>
</comment>
<protein>
    <submittedName>
        <fullName evidence="1">Uncharacterized protein</fullName>
    </submittedName>
</protein>
<gene>
    <name evidence="1" type="ORF">S01H4_43552</name>
</gene>
<accession>X1CUS5</accession>
<name>X1CUS5_9ZZZZ</name>
<dbReference type="AlphaFoldDB" id="X1CUS5"/>
<evidence type="ECO:0000313" key="1">
    <source>
        <dbReference type="EMBL" id="GAG99853.1"/>
    </source>
</evidence>
<dbReference type="EMBL" id="BART01024042">
    <property type="protein sequence ID" value="GAG99853.1"/>
    <property type="molecule type" value="Genomic_DNA"/>
</dbReference>
<reference evidence="1" key="1">
    <citation type="journal article" date="2014" name="Front. Microbiol.">
        <title>High frequency of phylogenetically diverse reductive dehalogenase-homologous genes in deep subseafloor sedimentary metagenomes.</title>
        <authorList>
            <person name="Kawai M."/>
            <person name="Futagami T."/>
            <person name="Toyoda A."/>
            <person name="Takaki Y."/>
            <person name="Nishi S."/>
            <person name="Hori S."/>
            <person name="Arai W."/>
            <person name="Tsubouchi T."/>
            <person name="Morono Y."/>
            <person name="Uchiyama I."/>
            <person name="Ito T."/>
            <person name="Fujiyama A."/>
            <person name="Inagaki F."/>
            <person name="Takami H."/>
        </authorList>
    </citation>
    <scope>NUCLEOTIDE SEQUENCE</scope>
    <source>
        <strain evidence="1">Expedition CK06-06</strain>
    </source>
</reference>
<proteinExistence type="predicted"/>